<evidence type="ECO:0000313" key="1">
    <source>
        <dbReference type="Ensembl" id="ENSSMAP00000026941.2"/>
    </source>
</evidence>
<dbReference type="Proteomes" id="UP000694558">
    <property type="component" value="Chromosome 8"/>
</dbReference>
<sequence length="73" mass="8272">ISPTTQMGTWEVRGSEGMYVINIPSAFLHLQTRERFRHCAVSIAGALEGFSSWEKLPMLSVMFTQSSFFKSRV</sequence>
<evidence type="ECO:0000313" key="2">
    <source>
        <dbReference type="Proteomes" id="UP000694558"/>
    </source>
</evidence>
<accession>A0A8D3B1G5</accession>
<organism evidence="1 2">
    <name type="scientific">Scophthalmus maximus</name>
    <name type="common">Turbot</name>
    <name type="synonym">Psetta maxima</name>
    <dbReference type="NCBI Taxonomy" id="52904"/>
    <lineage>
        <taxon>Eukaryota</taxon>
        <taxon>Metazoa</taxon>
        <taxon>Chordata</taxon>
        <taxon>Craniata</taxon>
        <taxon>Vertebrata</taxon>
        <taxon>Euteleostomi</taxon>
        <taxon>Actinopterygii</taxon>
        <taxon>Neopterygii</taxon>
        <taxon>Teleostei</taxon>
        <taxon>Neoteleostei</taxon>
        <taxon>Acanthomorphata</taxon>
        <taxon>Carangaria</taxon>
        <taxon>Pleuronectiformes</taxon>
        <taxon>Pleuronectoidei</taxon>
        <taxon>Scophthalmidae</taxon>
        <taxon>Scophthalmus</taxon>
    </lineage>
</organism>
<name>A0A8D3B1G5_SCOMX</name>
<dbReference type="AlphaFoldDB" id="A0A8D3B1G5"/>
<protein>
    <submittedName>
        <fullName evidence="1">Uncharacterized protein</fullName>
    </submittedName>
</protein>
<dbReference type="Ensembl" id="ENSSMAT00000027269.2">
    <property type="protein sequence ID" value="ENSSMAP00000026941.2"/>
    <property type="gene ID" value="ENSSMAG00000016468.2"/>
</dbReference>
<reference evidence="1" key="2">
    <citation type="submission" date="2025-08" db="UniProtKB">
        <authorList>
            <consortium name="Ensembl"/>
        </authorList>
    </citation>
    <scope>IDENTIFICATION</scope>
</reference>
<proteinExistence type="predicted"/>
<reference evidence="1" key="1">
    <citation type="submission" date="2023-05" db="EMBL/GenBank/DDBJ databases">
        <title>High-quality long-read genome of Scophthalmus maximus.</title>
        <authorList>
            <person name="Lien S."/>
            <person name="Martinez P."/>
        </authorList>
    </citation>
    <scope>NUCLEOTIDE SEQUENCE [LARGE SCALE GENOMIC DNA]</scope>
</reference>